<evidence type="ECO:0000313" key="2">
    <source>
        <dbReference type="EMBL" id="SIT31664.1"/>
    </source>
</evidence>
<evidence type="ECO:0000313" key="3">
    <source>
        <dbReference type="Proteomes" id="UP000186917"/>
    </source>
</evidence>
<evidence type="ECO:0000259" key="1">
    <source>
        <dbReference type="PROSITE" id="PS50213"/>
    </source>
</evidence>
<dbReference type="Pfam" id="PF02469">
    <property type="entry name" value="Fasciclin"/>
    <property type="match status" value="1"/>
</dbReference>
<dbReference type="Proteomes" id="UP000186917">
    <property type="component" value="Unassembled WGS sequence"/>
</dbReference>
<dbReference type="InterPro" id="IPR036378">
    <property type="entry name" value="FAS1_dom_sf"/>
</dbReference>
<protein>
    <submittedName>
        <fullName evidence="2">Uncaracterized surface protein containing fasciclin (FAS1) repeats</fullName>
    </submittedName>
</protein>
<dbReference type="AlphaFoldDB" id="A0A173MAM7"/>
<dbReference type="OrthoDB" id="831756at2"/>
<dbReference type="EMBL" id="FTOR01000010">
    <property type="protein sequence ID" value="SIT31664.1"/>
    <property type="molecule type" value="Genomic_DNA"/>
</dbReference>
<keyword evidence="3" id="KW-1185">Reference proteome</keyword>
<dbReference type="SUPFAM" id="SSF82153">
    <property type="entry name" value="FAS1 domain"/>
    <property type="match status" value="1"/>
</dbReference>
<dbReference type="PROSITE" id="PS51257">
    <property type="entry name" value="PROKAR_LIPOPROTEIN"/>
    <property type="match status" value="1"/>
</dbReference>
<accession>A0A173MAM7</accession>
<dbReference type="STRING" id="477680.SAMN05421788_110250"/>
<dbReference type="Gene3D" id="2.30.180.10">
    <property type="entry name" value="FAS1 domain"/>
    <property type="match status" value="1"/>
</dbReference>
<gene>
    <name evidence="2" type="ORF">SAMN05421788_110250</name>
</gene>
<dbReference type="KEGG" id="fln:FLA_0510"/>
<organism evidence="2 3">
    <name type="scientific">Filimonas lacunae</name>
    <dbReference type="NCBI Taxonomy" id="477680"/>
    <lineage>
        <taxon>Bacteria</taxon>
        <taxon>Pseudomonadati</taxon>
        <taxon>Bacteroidota</taxon>
        <taxon>Chitinophagia</taxon>
        <taxon>Chitinophagales</taxon>
        <taxon>Chitinophagaceae</taxon>
        <taxon>Filimonas</taxon>
    </lineage>
</organism>
<sequence>MLRNIKISFAAVLLLAMGCTRKWEDHDAKAVYVDNNLFQQVTANAELSTFAGYLKQTGYADTLSLSKNFTVWAPTNNALKNLDTAIVNNAANLKQFVAHHIATQSWFIASVRDSAKRVALLDGKYAWFSPDAFENATITLFDRVAANGVLHAITASAAPVGNCWNYIDSLSRQGNIMAAYLFTKTFKVRDLTNAVQVGVNPETGEAIYKEGTDSVILNRFTNSVYDVNKEEKEYTVFVLANTPFGTETDRLAPFNTATTADSTKDLSQWCVVKDLAVEGAYAPDQLPDSITAKTGVRVAVNKSAIVATYHTSNGYVYVMNEMAVSLTSKIPEQIIQGESYLGVGGGAASMFIRQQYDSLNGGKFTDLFAYKPNVNKFNVIYRAPEIYTTTYKVYWRAVNSTTLLANPYNQKLAMDSANSATFAYTAITPNNYNEVYLGEYKRTQYRNGMVYMFLVSADVTITSTTLNALLLDYIRLVPVR</sequence>
<dbReference type="RefSeq" id="WP_076381821.1">
    <property type="nucleotide sequence ID" value="NZ_AP017422.1"/>
</dbReference>
<reference evidence="3" key="1">
    <citation type="submission" date="2017-01" db="EMBL/GenBank/DDBJ databases">
        <authorList>
            <person name="Varghese N."/>
            <person name="Submissions S."/>
        </authorList>
    </citation>
    <scope>NUCLEOTIDE SEQUENCE [LARGE SCALE GENOMIC DNA]</scope>
    <source>
        <strain evidence="3">DSM 21054</strain>
    </source>
</reference>
<dbReference type="InterPro" id="IPR000782">
    <property type="entry name" value="FAS1_domain"/>
</dbReference>
<proteinExistence type="predicted"/>
<dbReference type="PROSITE" id="PS50213">
    <property type="entry name" value="FAS1"/>
    <property type="match status" value="1"/>
</dbReference>
<name>A0A173MAM7_9BACT</name>
<feature type="domain" description="FAS1" evidence="1">
    <location>
        <begin position="34"/>
        <end position="157"/>
    </location>
</feature>